<gene>
    <name evidence="1" type="ORF">OXPF_24570</name>
</gene>
<dbReference type="RefSeq" id="WP_054875471.1">
    <property type="nucleotide sequence ID" value="NZ_LKET01000032.1"/>
</dbReference>
<reference evidence="1 2" key="1">
    <citation type="submission" date="2015-09" db="EMBL/GenBank/DDBJ databases">
        <title>Genome sequence of Oxobacter pfennigii DSM 3222.</title>
        <authorList>
            <person name="Poehlein A."/>
            <person name="Bengelsdorf F.R."/>
            <person name="Schiel-Bengelsdorf B."/>
            <person name="Duerre P."/>
            <person name="Daniel R."/>
        </authorList>
    </citation>
    <scope>NUCLEOTIDE SEQUENCE [LARGE SCALE GENOMIC DNA]</scope>
    <source>
        <strain evidence="1 2">DSM 3222</strain>
    </source>
</reference>
<dbReference type="STRING" id="36849.OXPF_24570"/>
<accession>A0A0P8YX38</accession>
<name>A0A0P8YX38_9CLOT</name>
<evidence type="ECO:0000313" key="2">
    <source>
        <dbReference type="Proteomes" id="UP000050326"/>
    </source>
</evidence>
<organism evidence="1 2">
    <name type="scientific">Oxobacter pfennigii</name>
    <dbReference type="NCBI Taxonomy" id="36849"/>
    <lineage>
        <taxon>Bacteria</taxon>
        <taxon>Bacillati</taxon>
        <taxon>Bacillota</taxon>
        <taxon>Clostridia</taxon>
        <taxon>Eubacteriales</taxon>
        <taxon>Clostridiaceae</taxon>
        <taxon>Oxobacter</taxon>
    </lineage>
</organism>
<keyword evidence="2" id="KW-1185">Reference proteome</keyword>
<dbReference type="Proteomes" id="UP000050326">
    <property type="component" value="Unassembled WGS sequence"/>
</dbReference>
<comment type="caution">
    <text evidence="1">The sequence shown here is derived from an EMBL/GenBank/DDBJ whole genome shotgun (WGS) entry which is preliminary data.</text>
</comment>
<evidence type="ECO:0008006" key="3">
    <source>
        <dbReference type="Google" id="ProtNLM"/>
    </source>
</evidence>
<dbReference type="PROSITE" id="PS51257">
    <property type="entry name" value="PROKAR_LIPOPROTEIN"/>
    <property type="match status" value="1"/>
</dbReference>
<dbReference type="EMBL" id="LKET01000032">
    <property type="protein sequence ID" value="KPU44289.1"/>
    <property type="molecule type" value="Genomic_DNA"/>
</dbReference>
<dbReference type="AlphaFoldDB" id="A0A0P8YX38"/>
<sequence length="129" mass="14479">MKKPVLLITFLYLFTLTGCSERVGTGNNNAANTEVKWTEVTRFEGNSIKDTGTFEITSSEWRISWDTKPGDYGAMNFQIYIYKPDKSLVDVAANVIGESKDSSVQRGSGEYYLTINSAQPYTVIIEEKK</sequence>
<dbReference type="OrthoDB" id="9871688at2"/>
<protein>
    <recommendedName>
        <fullName evidence="3">Lipoprotein</fullName>
    </recommendedName>
</protein>
<evidence type="ECO:0000313" key="1">
    <source>
        <dbReference type="EMBL" id="KPU44289.1"/>
    </source>
</evidence>
<proteinExistence type="predicted"/>